<dbReference type="OMA" id="SEWHESD"/>
<feature type="region of interest" description="Disordered" evidence="2">
    <location>
        <begin position="319"/>
        <end position="341"/>
    </location>
</feature>
<dbReference type="InterPro" id="IPR029026">
    <property type="entry name" value="tRNA_m1G_MTases_N"/>
</dbReference>
<reference evidence="4 5" key="3">
    <citation type="journal article" date="2015" name="Genome Announc.">
        <title>Draft Genome Sequence of the Archiascomycetous Yeast Saitoella complicata.</title>
        <authorList>
            <person name="Yamauchi K."/>
            <person name="Kondo S."/>
            <person name="Hamamoto M."/>
            <person name="Takahashi Y."/>
            <person name="Ogura Y."/>
            <person name="Hayashi T."/>
            <person name="Nishida H."/>
        </authorList>
    </citation>
    <scope>NUCLEOTIDE SEQUENCE [LARGE SCALE GENOMIC DNA]</scope>
    <source>
        <strain evidence="4 5">NRRL Y-17804</strain>
    </source>
</reference>
<dbReference type="InterPro" id="IPR051259">
    <property type="entry name" value="rRNA_Methyltransferase"/>
</dbReference>
<evidence type="ECO:0000313" key="5">
    <source>
        <dbReference type="Proteomes" id="UP000033140"/>
    </source>
</evidence>
<dbReference type="InterPro" id="IPR053888">
    <property type="entry name" value="MRM3-like_sub_bind"/>
</dbReference>
<dbReference type="SUPFAM" id="SSF55315">
    <property type="entry name" value="L30e-like"/>
    <property type="match status" value="1"/>
</dbReference>
<reference evidence="4 5" key="1">
    <citation type="journal article" date="2011" name="J. Gen. Appl. Microbiol.">
        <title>Draft genome sequencing of the enigmatic yeast Saitoella complicata.</title>
        <authorList>
            <person name="Nishida H."/>
            <person name="Hamamoto M."/>
            <person name="Sugiyama J."/>
        </authorList>
    </citation>
    <scope>NUCLEOTIDE SEQUENCE [LARGE SCALE GENOMIC DNA]</scope>
    <source>
        <strain evidence="4 5">NRRL Y-17804</strain>
    </source>
</reference>
<dbReference type="InterPro" id="IPR029028">
    <property type="entry name" value="Alpha/beta_knot_MTases"/>
</dbReference>
<name>A0A0E9NF07_SAICN</name>
<dbReference type="Proteomes" id="UP000033140">
    <property type="component" value="Unassembled WGS sequence"/>
</dbReference>
<dbReference type="GO" id="GO:0003723">
    <property type="term" value="F:RNA binding"/>
    <property type="evidence" value="ECO:0007669"/>
    <property type="project" value="TreeGrafter"/>
</dbReference>
<dbReference type="SUPFAM" id="SSF75217">
    <property type="entry name" value="alpha/beta knot"/>
    <property type="match status" value="1"/>
</dbReference>
<dbReference type="PANTHER" id="PTHR43191:SF2">
    <property type="entry name" value="RRNA METHYLTRANSFERASE 3, MITOCHONDRIAL"/>
    <property type="match status" value="1"/>
</dbReference>
<evidence type="ECO:0000313" key="4">
    <source>
        <dbReference type="EMBL" id="GAO47985.1"/>
    </source>
</evidence>
<reference evidence="4 5" key="2">
    <citation type="journal article" date="2014" name="J. Gen. Appl. Microbiol.">
        <title>The early diverging ascomycetous budding yeast Saitoella complicata has three histone deacetylases belonging to the Clr6, Hos2, and Rpd3 lineages.</title>
        <authorList>
            <person name="Nishida H."/>
            <person name="Matsumoto T."/>
            <person name="Kondo S."/>
            <person name="Hamamoto M."/>
            <person name="Yoshikawa H."/>
        </authorList>
    </citation>
    <scope>NUCLEOTIDE SEQUENCE [LARGE SCALE GENOMIC DNA]</scope>
    <source>
        <strain evidence="4 5">NRRL Y-17804</strain>
    </source>
</reference>
<evidence type="ECO:0000259" key="3">
    <source>
        <dbReference type="Pfam" id="PF22435"/>
    </source>
</evidence>
<proteinExistence type="inferred from homology"/>
<protein>
    <recommendedName>
        <fullName evidence="3">MRM3-like substrate binding domain-containing protein</fullName>
    </recommendedName>
</protein>
<sequence>MPITGVKPAPIAFPAGMYRLGVHSAPIVMHLANLAQKKAYREERGFFLVQGGRFIQHLLKDGFKIASLFVTAPEVWKELEDVRRPALNVIENPSQWPAERQYLVDIDRVRRILGSRARPYKHELFAEIARPNWSFPKGKDLQRLIYFHKINYASNLGQLVRTARLFGWQAAARSRNSIDFFAPDVLAHSRAQTIYMPHKVQDLNEFVQFANEERLQVILCREIPESQVEHQKPNTLHLWRSDGTVVPHDQIPKRFAIIVSGDQNWDKQDGLDALDLPVIHASIPMPNPVGTLHSSQTAAMVMWELNKLTGWMGNVKQTKVNSDQLHDPDESTGLSEWHESD</sequence>
<keyword evidence="5" id="KW-1185">Reference proteome</keyword>
<dbReference type="InterPro" id="IPR029064">
    <property type="entry name" value="Ribosomal_eL30-like_sf"/>
</dbReference>
<evidence type="ECO:0000256" key="2">
    <source>
        <dbReference type="SAM" id="MobiDB-lite"/>
    </source>
</evidence>
<dbReference type="Gene3D" id="3.40.1280.10">
    <property type="match status" value="1"/>
</dbReference>
<comment type="caution">
    <text evidence="4">The sequence shown here is derived from an EMBL/GenBank/DDBJ whole genome shotgun (WGS) entry which is preliminary data.</text>
</comment>
<dbReference type="Gene3D" id="3.30.1330.30">
    <property type="match status" value="1"/>
</dbReference>
<dbReference type="Pfam" id="PF22435">
    <property type="entry name" value="MRM3-like_sub_bind"/>
    <property type="match status" value="1"/>
</dbReference>
<evidence type="ECO:0000256" key="1">
    <source>
        <dbReference type="ARBA" id="ARBA00007228"/>
    </source>
</evidence>
<dbReference type="OrthoDB" id="270651at2759"/>
<accession>A0A0E9NF07</accession>
<feature type="domain" description="MRM3-like substrate binding" evidence="3">
    <location>
        <begin position="26"/>
        <end position="85"/>
    </location>
</feature>
<dbReference type="AlphaFoldDB" id="A0A0E9NF07"/>
<dbReference type="RefSeq" id="XP_019021836.1">
    <property type="nucleotide sequence ID" value="XM_019168002.1"/>
</dbReference>
<comment type="similarity">
    <text evidence="1">Belongs to the class IV-like SAM-binding methyltransferase superfamily. RNA methyltransferase TrmH family.</text>
</comment>
<organism evidence="4 5">
    <name type="scientific">Saitoella complicata (strain BCRC 22490 / CBS 7301 / JCM 7358 / NBRC 10748 / NRRL Y-17804)</name>
    <dbReference type="NCBI Taxonomy" id="698492"/>
    <lineage>
        <taxon>Eukaryota</taxon>
        <taxon>Fungi</taxon>
        <taxon>Dikarya</taxon>
        <taxon>Ascomycota</taxon>
        <taxon>Taphrinomycotina</taxon>
        <taxon>Taphrinomycotina incertae sedis</taxon>
        <taxon>Saitoella</taxon>
    </lineage>
</organism>
<dbReference type="PANTHER" id="PTHR43191">
    <property type="entry name" value="RRNA METHYLTRANSFERASE 3"/>
    <property type="match status" value="1"/>
</dbReference>
<dbReference type="EMBL" id="BACD03000012">
    <property type="protein sequence ID" value="GAO47985.1"/>
    <property type="molecule type" value="Genomic_DNA"/>
</dbReference>
<dbReference type="STRING" id="698492.A0A0E9NF07"/>
<gene>
    <name evidence="4" type="ORF">G7K_2175-t1</name>
</gene>